<protein>
    <submittedName>
        <fullName evidence="3">TUBA3 protein</fullName>
    </submittedName>
</protein>
<dbReference type="Proteomes" id="UP000649617">
    <property type="component" value="Unassembled WGS sequence"/>
</dbReference>
<dbReference type="OrthoDB" id="440739at2759"/>
<accession>A0A812T8T2</accession>
<name>A0A812T8T2_SYMPI</name>
<evidence type="ECO:0000313" key="4">
    <source>
        <dbReference type="Proteomes" id="UP000649617"/>
    </source>
</evidence>
<proteinExistence type="predicted"/>
<keyword evidence="1" id="KW-0175">Coiled coil</keyword>
<comment type="caution">
    <text evidence="3">The sequence shown here is derived from an EMBL/GenBank/DDBJ whole genome shotgun (WGS) entry which is preliminary data.</text>
</comment>
<evidence type="ECO:0000256" key="1">
    <source>
        <dbReference type="SAM" id="Coils"/>
    </source>
</evidence>
<sequence length="264" mass="28461">MPPETDAAAQDPFADPALDPEAPWEETAMAAPVGIDEDAALAEAESLANQAAAEAEAEVEAAKKEAAALEATEIAAQEELTLDEEAEPAAKRPKIELRKAIVAPKPVPRDQPLWLWLDSLNSTLQGYALSFETLALASDGSKRKGLYTQADRALQTLLGEEARKIVFQDDSDWSKFRCVGDALKTRGEKEECFTIAISPALSLWGIGVGMKGWVRHRAAKIALATVVAMQKAEVGEEIPDFTSAPAVADFLEEARKAKDELLYS</sequence>
<reference evidence="3" key="1">
    <citation type="submission" date="2021-02" db="EMBL/GenBank/DDBJ databases">
        <authorList>
            <person name="Dougan E. K."/>
            <person name="Rhodes N."/>
            <person name="Thang M."/>
            <person name="Chan C."/>
        </authorList>
    </citation>
    <scope>NUCLEOTIDE SEQUENCE</scope>
</reference>
<feature type="coiled-coil region" evidence="1">
    <location>
        <begin position="41"/>
        <end position="79"/>
    </location>
</feature>
<keyword evidence="4" id="KW-1185">Reference proteome</keyword>
<gene>
    <name evidence="3" type="primary">TUBA3</name>
    <name evidence="3" type="ORF">SPIL2461_LOCUS13413</name>
</gene>
<feature type="region of interest" description="Disordered" evidence="2">
    <location>
        <begin position="1"/>
        <end position="20"/>
    </location>
</feature>
<evidence type="ECO:0000256" key="2">
    <source>
        <dbReference type="SAM" id="MobiDB-lite"/>
    </source>
</evidence>
<dbReference type="EMBL" id="CAJNIZ010029224">
    <property type="protein sequence ID" value="CAE7514336.1"/>
    <property type="molecule type" value="Genomic_DNA"/>
</dbReference>
<dbReference type="AlphaFoldDB" id="A0A812T8T2"/>
<evidence type="ECO:0000313" key="3">
    <source>
        <dbReference type="EMBL" id="CAE7514336.1"/>
    </source>
</evidence>
<organism evidence="3 4">
    <name type="scientific">Symbiodinium pilosum</name>
    <name type="common">Dinoflagellate</name>
    <dbReference type="NCBI Taxonomy" id="2952"/>
    <lineage>
        <taxon>Eukaryota</taxon>
        <taxon>Sar</taxon>
        <taxon>Alveolata</taxon>
        <taxon>Dinophyceae</taxon>
        <taxon>Suessiales</taxon>
        <taxon>Symbiodiniaceae</taxon>
        <taxon>Symbiodinium</taxon>
    </lineage>
</organism>